<dbReference type="AlphaFoldDB" id="A0A914XF85"/>
<evidence type="ECO:0000256" key="6">
    <source>
        <dbReference type="SAM" id="Phobius"/>
    </source>
</evidence>
<proteinExistence type="predicted"/>
<evidence type="ECO:0000313" key="8">
    <source>
        <dbReference type="Proteomes" id="UP000887566"/>
    </source>
</evidence>
<dbReference type="SUPFAM" id="SSF103473">
    <property type="entry name" value="MFS general substrate transporter"/>
    <property type="match status" value="1"/>
</dbReference>
<evidence type="ECO:0000256" key="2">
    <source>
        <dbReference type="ARBA" id="ARBA00022692"/>
    </source>
</evidence>
<evidence type="ECO:0000256" key="3">
    <source>
        <dbReference type="ARBA" id="ARBA00022989"/>
    </source>
</evidence>
<keyword evidence="3 6" id="KW-1133">Transmembrane helix</keyword>
<feature type="compositionally biased region" description="Polar residues" evidence="5">
    <location>
        <begin position="82"/>
        <end position="92"/>
    </location>
</feature>
<dbReference type="WBParaSite" id="PSAMB.scaffold778size41453.g8701.t1">
    <property type="protein sequence ID" value="PSAMB.scaffold778size41453.g8701.t1"/>
    <property type="gene ID" value="PSAMB.scaffold778size41453.g8701"/>
</dbReference>
<keyword evidence="4 6" id="KW-0472">Membrane</keyword>
<feature type="transmembrane region" description="Helical" evidence="6">
    <location>
        <begin position="24"/>
        <end position="42"/>
    </location>
</feature>
<dbReference type="Gene3D" id="1.20.1250.20">
    <property type="entry name" value="MFS general substrate transporter like domains"/>
    <property type="match status" value="2"/>
</dbReference>
<dbReference type="GO" id="GO:0006820">
    <property type="term" value="P:monoatomic anion transport"/>
    <property type="evidence" value="ECO:0007669"/>
    <property type="project" value="TreeGrafter"/>
</dbReference>
<evidence type="ECO:0000256" key="1">
    <source>
        <dbReference type="ARBA" id="ARBA00004141"/>
    </source>
</evidence>
<sequence>MMKEMKVATPEGTKSFPLWSRSSLRLRIVVMICFAVFAQGLMTTDFNMAIVCMVNHTATVNDSVGVSETETGGKSCPKDDVSTQTSSSSGNLQWSNKEQSWIFSSFYVGGLLSVLACAFGLANRFGLSRVIVVGAIVSVVGSFLTPLAAEHGGVVFTLIVRFIMGSGQGVMLPCAAAMVTRWFPVTERSTACAIYTAGNQLSQIAAMFFSAQLCQTTFLNGWPSIFYTFGIVGAVFCILWLFIVSDSPDDCQSISEEEKIYISNNRTSSPTNPSVPWKAMLTSTVVLSTYSCTFAYAFVWVALITYLPLYFHTVMKMNLTSNGIMSALPFVAMLISKIVMGLIADLLKKKTSISVNAITRVSNTFASFACGACMLGLAFLDCSQRALAVALFCLGMWSMSGYIPGHFTSLVSIAPPYSAVVNSLSRTVAQIASMIAPFIVAAITHKRLASEWQIVFILLAAILFVSGLFFLICGSASVEEWAQVKPIKPVAEELRFESLASIE</sequence>
<accession>A0A914XF85</accession>
<keyword evidence="2 6" id="KW-0812">Transmembrane</keyword>
<feature type="domain" description="Major facilitator superfamily (MFS) profile" evidence="7">
    <location>
        <begin position="33"/>
        <end position="478"/>
    </location>
</feature>
<evidence type="ECO:0000259" key="7">
    <source>
        <dbReference type="PROSITE" id="PS50850"/>
    </source>
</evidence>
<dbReference type="Pfam" id="PF07690">
    <property type="entry name" value="MFS_1"/>
    <property type="match status" value="1"/>
</dbReference>
<dbReference type="FunFam" id="1.20.1250.20:FF:000423">
    <property type="entry name" value="Putative inorganic phosphate cotransporter-like Protein"/>
    <property type="match status" value="1"/>
</dbReference>
<feature type="transmembrane region" description="Helical" evidence="6">
    <location>
        <begin position="364"/>
        <end position="380"/>
    </location>
</feature>
<feature type="transmembrane region" description="Helical" evidence="6">
    <location>
        <begin position="387"/>
        <end position="407"/>
    </location>
</feature>
<reference evidence="9" key="1">
    <citation type="submission" date="2022-11" db="UniProtKB">
        <authorList>
            <consortium name="WormBaseParasite"/>
        </authorList>
    </citation>
    <scope>IDENTIFICATION</scope>
</reference>
<dbReference type="InterPro" id="IPR020846">
    <property type="entry name" value="MFS_dom"/>
</dbReference>
<feature type="region of interest" description="Disordered" evidence="5">
    <location>
        <begin position="68"/>
        <end position="92"/>
    </location>
</feature>
<evidence type="ECO:0000256" key="5">
    <source>
        <dbReference type="SAM" id="MobiDB-lite"/>
    </source>
</evidence>
<evidence type="ECO:0000313" key="9">
    <source>
        <dbReference type="WBParaSite" id="PSAMB.scaffold778size41453.g8701.t1"/>
    </source>
</evidence>
<dbReference type="PROSITE" id="PS50850">
    <property type="entry name" value="MFS"/>
    <property type="match status" value="1"/>
</dbReference>
<feature type="transmembrane region" description="Helical" evidence="6">
    <location>
        <begin position="427"/>
        <end position="444"/>
    </location>
</feature>
<dbReference type="InterPro" id="IPR011701">
    <property type="entry name" value="MFS"/>
</dbReference>
<name>A0A914XF85_9BILA</name>
<comment type="subcellular location">
    <subcellularLocation>
        <location evidence="1">Membrane</location>
        <topology evidence="1">Multi-pass membrane protein</topology>
    </subcellularLocation>
</comment>
<protein>
    <submittedName>
        <fullName evidence="9">Major facilitator superfamily (MFS) profile domain-containing protein</fullName>
    </submittedName>
</protein>
<feature type="transmembrane region" description="Helical" evidence="6">
    <location>
        <begin position="323"/>
        <end position="344"/>
    </location>
</feature>
<organism evidence="8 9">
    <name type="scientific">Plectus sambesii</name>
    <dbReference type="NCBI Taxonomy" id="2011161"/>
    <lineage>
        <taxon>Eukaryota</taxon>
        <taxon>Metazoa</taxon>
        <taxon>Ecdysozoa</taxon>
        <taxon>Nematoda</taxon>
        <taxon>Chromadorea</taxon>
        <taxon>Plectida</taxon>
        <taxon>Plectina</taxon>
        <taxon>Plectoidea</taxon>
        <taxon>Plectidae</taxon>
        <taxon>Plectus</taxon>
    </lineage>
</organism>
<feature type="transmembrane region" description="Helical" evidence="6">
    <location>
        <begin position="130"/>
        <end position="149"/>
    </location>
</feature>
<dbReference type="PANTHER" id="PTHR11662:SF72">
    <property type="entry name" value="MAJOR FACILITATOR SUPERFAMILY (MFS) PROFILE DOMAIN-CONTAINING PROTEIN"/>
    <property type="match status" value="1"/>
</dbReference>
<dbReference type="PANTHER" id="PTHR11662">
    <property type="entry name" value="SOLUTE CARRIER FAMILY 17"/>
    <property type="match status" value="1"/>
</dbReference>
<dbReference type="FunFam" id="1.20.1250.20:FF:000355">
    <property type="entry name" value="SLC (SoLute Carrier) homolog"/>
    <property type="match status" value="1"/>
</dbReference>
<feature type="transmembrane region" description="Helical" evidence="6">
    <location>
        <begin position="456"/>
        <end position="478"/>
    </location>
</feature>
<evidence type="ECO:0000256" key="4">
    <source>
        <dbReference type="ARBA" id="ARBA00023136"/>
    </source>
</evidence>
<dbReference type="InterPro" id="IPR036259">
    <property type="entry name" value="MFS_trans_sf"/>
</dbReference>
<feature type="transmembrane region" description="Helical" evidence="6">
    <location>
        <begin position="225"/>
        <end position="243"/>
    </location>
</feature>
<dbReference type="Proteomes" id="UP000887566">
    <property type="component" value="Unplaced"/>
</dbReference>
<feature type="transmembrane region" description="Helical" evidence="6">
    <location>
        <begin position="287"/>
        <end position="311"/>
    </location>
</feature>
<dbReference type="InterPro" id="IPR050382">
    <property type="entry name" value="MFS_Na/Anion_cotransporter"/>
</dbReference>
<keyword evidence="8" id="KW-1185">Reference proteome</keyword>
<feature type="transmembrane region" description="Helical" evidence="6">
    <location>
        <begin position="155"/>
        <end position="179"/>
    </location>
</feature>
<feature type="transmembrane region" description="Helical" evidence="6">
    <location>
        <begin position="101"/>
        <end position="123"/>
    </location>
</feature>
<dbReference type="GO" id="GO:0016020">
    <property type="term" value="C:membrane"/>
    <property type="evidence" value="ECO:0007669"/>
    <property type="project" value="UniProtKB-SubCell"/>
</dbReference>
<dbReference type="GO" id="GO:0022857">
    <property type="term" value="F:transmembrane transporter activity"/>
    <property type="evidence" value="ECO:0007669"/>
    <property type="project" value="InterPro"/>
</dbReference>